<proteinExistence type="predicted"/>
<protein>
    <submittedName>
        <fullName evidence="1">Uncharacterized protein</fullName>
    </submittedName>
</protein>
<keyword evidence="2" id="KW-1185">Reference proteome</keyword>
<name>A0ABV3ADA1_9ACTN</name>
<reference evidence="1 2" key="1">
    <citation type="submission" date="2024-06" db="EMBL/GenBank/DDBJ databases">
        <title>The Natural Products Discovery Center: Release of the First 8490 Sequenced Strains for Exploring Actinobacteria Biosynthetic Diversity.</title>
        <authorList>
            <person name="Kalkreuter E."/>
            <person name="Kautsar S.A."/>
            <person name="Yang D."/>
            <person name="Bader C.D."/>
            <person name="Teijaro C.N."/>
            <person name="Fluegel L."/>
            <person name="Davis C.M."/>
            <person name="Simpson J.R."/>
            <person name="Lauterbach L."/>
            <person name="Steele A.D."/>
            <person name="Gui C."/>
            <person name="Meng S."/>
            <person name="Li G."/>
            <person name="Viehrig K."/>
            <person name="Ye F."/>
            <person name="Su P."/>
            <person name="Kiefer A.F."/>
            <person name="Nichols A."/>
            <person name="Cepeda A.J."/>
            <person name="Yan W."/>
            <person name="Fan B."/>
            <person name="Jiang Y."/>
            <person name="Adhikari A."/>
            <person name="Zheng C.-J."/>
            <person name="Schuster L."/>
            <person name="Cowan T.M."/>
            <person name="Smanski M.J."/>
            <person name="Chevrette M.G."/>
            <person name="De Carvalho L.P.S."/>
            <person name="Shen B."/>
        </authorList>
    </citation>
    <scope>NUCLEOTIDE SEQUENCE [LARGE SCALE GENOMIC DNA]</scope>
    <source>
        <strain evidence="1 2">NPDC020594</strain>
    </source>
</reference>
<comment type="caution">
    <text evidence="1">The sequence shown here is derived from an EMBL/GenBank/DDBJ whole genome shotgun (WGS) entry which is preliminary data.</text>
</comment>
<accession>A0ABV3ADA1</accession>
<sequence length="110" mass="12541">MHDDTAVLMSDLFDPEPEQWGLRGDPYVWQALRDHLSGTEIPASVDEVISLLRMAFSEVVGVDIVTERESQVYREQYAHGGMSSGFVALHVWRDRLMPMLVDRARRLLVA</sequence>
<evidence type="ECO:0000313" key="1">
    <source>
        <dbReference type="EMBL" id="MEU5709934.1"/>
    </source>
</evidence>
<dbReference type="RefSeq" id="WP_359258429.1">
    <property type="nucleotide sequence ID" value="NZ_JBFAEG010000017.1"/>
</dbReference>
<dbReference type="EMBL" id="JBFAEG010000017">
    <property type="protein sequence ID" value="MEU5709934.1"/>
    <property type="molecule type" value="Genomic_DNA"/>
</dbReference>
<organism evidence="1 2">
    <name type="scientific">Streptomyces flaveolus</name>
    <dbReference type="NCBI Taxonomy" id="67297"/>
    <lineage>
        <taxon>Bacteria</taxon>
        <taxon>Bacillati</taxon>
        <taxon>Actinomycetota</taxon>
        <taxon>Actinomycetes</taxon>
        <taxon>Kitasatosporales</taxon>
        <taxon>Streptomycetaceae</taxon>
        <taxon>Streptomyces</taxon>
    </lineage>
</organism>
<evidence type="ECO:0000313" key="2">
    <source>
        <dbReference type="Proteomes" id="UP001551011"/>
    </source>
</evidence>
<gene>
    <name evidence="1" type="ORF">AB0H04_24165</name>
</gene>
<dbReference type="Proteomes" id="UP001551011">
    <property type="component" value="Unassembled WGS sequence"/>
</dbReference>